<dbReference type="RefSeq" id="WP_015795514.1">
    <property type="nucleotide sequence ID" value="NC_013131.1"/>
</dbReference>
<proteinExistence type="predicted"/>
<dbReference type="InterPro" id="IPR058240">
    <property type="entry name" value="rSAM_sf"/>
</dbReference>
<protein>
    <submittedName>
        <fullName evidence="1">Putative radical activating enzyme</fullName>
    </submittedName>
</protein>
<dbReference type="EMBL" id="CP001700">
    <property type="protein sequence ID" value="ACU75786.1"/>
    <property type="molecule type" value="Genomic_DNA"/>
</dbReference>
<dbReference type="Pfam" id="PF13353">
    <property type="entry name" value="Fer4_12"/>
    <property type="match status" value="1"/>
</dbReference>
<accession>C7Q3M1</accession>
<name>C7Q3M1_CATAD</name>
<sequence length="229" mass="24701">MGRPLVNDARLRISRSHFPVTALGPGLRLGVWGQGCPLACSGCMPRGTRDPDGGVEVGAADLERRWRDTMDRGATGLTVSGGELLAQAGAFRRFLKSVRRVGSEFGGDLDVLISTGYKLGEIDADRVEAVDLADAVIMGCYDAASPTDPLWRGSANQSLLIRSDSGRRRYAEWEDRRAARPPWQMRVDGTGVWFAGIPPRGALARVDRAVRSTGLAFRSVSWRSGSSGL</sequence>
<organism evidence="1 2">
    <name type="scientific">Catenulispora acidiphila (strain DSM 44928 / JCM 14897 / NBRC 102108 / NRRL B-24433 / ID139908)</name>
    <dbReference type="NCBI Taxonomy" id="479433"/>
    <lineage>
        <taxon>Bacteria</taxon>
        <taxon>Bacillati</taxon>
        <taxon>Actinomycetota</taxon>
        <taxon>Actinomycetes</taxon>
        <taxon>Catenulisporales</taxon>
        <taxon>Catenulisporaceae</taxon>
        <taxon>Catenulispora</taxon>
    </lineage>
</organism>
<dbReference type="SUPFAM" id="SSF102114">
    <property type="entry name" value="Radical SAM enzymes"/>
    <property type="match status" value="1"/>
</dbReference>
<dbReference type="InParanoid" id="C7Q3M1"/>
<dbReference type="eggNOG" id="COG0602">
    <property type="taxonomic scope" value="Bacteria"/>
</dbReference>
<reference evidence="1 2" key="1">
    <citation type="journal article" date="2009" name="Stand. Genomic Sci.">
        <title>Complete genome sequence of Catenulispora acidiphila type strain (ID 139908).</title>
        <authorList>
            <person name="Copeland A."/>
            <person name="Lapidus A."/>
            <person name="Glavina Del Rio T."/>
            <person name="Nolan M."/>
            <person name="Lucas S."/>
            <person name="Chen F."/>
            <person name="Tice H."/>
            <person name="Cheng J.F."/>
            <person name="Bruce D."/>
            <person name="Goodwin L."/>
            <person name="Pitluck S."/>
            <person name="Mikhailova N."/>
            <person name="Pati A."/>
            <person name="Ivanova N."/>
            <person name="Mavromatis K."/>
            <person name="Chen A."/>
            <person name="Palaniappan K."/>
            <person name="Chain P."/>
            <person name="Land M."/>
            <person name="Hauser L."/>
            <person name="Chang Y.J."/>
            <person name="Jeffries C.D."/>
            <person name="Chertkov O."/>
            <person name="Brettin T."/>
            <person name="Detter J.C."/>
            <person name="Han C."/>
            <person name="Ali Z."/>
            <person name="Tindall B.J."/>
            <person name="Goker M."/>
            <person name="Bristow J."/>
            <person name="Eisen J.A."/>
            <person name="Markowitz V."/>
            <person name="Hugenholtz P."/>
            <person name="Kyrpides N.C."/>
            <person name="Klenk H.P."/>
        </authorList>
    </citation>
    <scope>NUCLEOTIDE SEQUENCE [LARGE SCALE GENOMIC DNA]</scope>
    <source>
        <strain evidence="2">DSM 44928 / JCM 14897 / NBRC 102108 / NRRL B-24433 / ID139908</strain>
    </source>
</reference>
<gene>
    <name evidence="1" type="ordered locus">Caci_6955</name>
</gene>
<dbReference type="HOGENOM" id="CLU_089926_1_1_11"/>
<evidence type="ECO:0000313" key="2">
    <source>
        <dbReference type="Proteomes" id="UP000000851"/>
    </source>
</evidence>
<evidence type="ECO:0000313" key="1">
    <source>
        <dbReference type="EMBL" id="ACU75786.1"/>
    </source>
</evidence>
<dbReference type="InterPro" id="IPR013785">
    <property type="entry name" value="Aldolase_TIM"/>
</dbReference>
<dbReference type="KEGG" id="cai:Caci_6955"/>
<dbReference type="Proteomes" id="UP000000851">
    <property type="component" value="Chromosome"/>
</dbReference>
<dbReference type="STRING" id="479433.Caci_6955"/>
<dbReference type="AlphaFoldDB" id="C7Q3M1"/>
<keyword evidence="2" id="KW-1185">Reference proteome</keyword>
<dbReference type="Gene3D" id="3.20.20.70">
    <property type="entry name" value="Aldolase class I"/>
    <property type="match status" value="1"/>
</dbReference>